<organism evidence="2 3">
    <name type="scientific">Cutaneotrichosporon cavernicola</name>
    <dbReference type="NCBI Taxonomy" id="279322"/>
    <lineage>
        <taxon>Eukaryota</taxon>
        <taxon>Fungi</taxon>
        <taxon>Dikarya</taxon>
        <taxon>Basidiomycota</taxon>
        <taxon>Agaricomycotina</taxon>
        <taxon>Tremellomycetes</taxon>
        <taxon>Trichosporonales</taxon>
        <taxon>Trichosporonaceae</taxon>
        <taxon>Cutaneotrichosporon</taxon>
    </lineage>
</organism>
<feature type="region of interest" description="Disordered" evidence="1">
    <location>
        <begin position="342"/>
        <end position="362"/>
    </location>
</feature>
<evidence type="ECO:0000313" key="3">
    <source>
        <dbReference type="Proteomes" id="UP001233271"/>
    </source>
</evidence>
<dbReference type="KEGG" id="ccac:CcaHIS019_0403270"/>
<proteinExistence type="predicted"/>
<evidence type="ECO:0000256" key="1">
    <source>
        <dbReference type="SAM" id="MobiDB-lite"/>
    </source>
</evidence>
<feature type="compositionally biased region" description="Pro residues" evidence="1">
    <location>
        <begin position="928"/>
        <end position="938"/>
    </location>
</feature>
<gene>
    <name evidence="2" type="ORF">CcaverHIS019_0403270</name>
</gene>
<feature type="compositionally biased region" description="Polar residues" evidence="1">
    <location>
        <begin position="317"/>
        <end position="333"/>
    </location>
</feature>
<dbReference type="RefSeq" id="XP_060456772.1">
    <property type="nucleotide sequence ID" value="XM_060600150.1"/>
</dbReference>
<feature type="region of interest" description="Disordered" evidence="1">
    <location>
        <begin position="882"/>
        <end position="1152"/>
    </location>
</feature>
<dbReference type="EMBL" id="AP028215">
    <property type="protein sequence ID" value="BEI91507.1"/>
    <property type="molecule type" value="Genomic_DNA"/>
</dbReference>
<feature type="region of interest" description="Disordered" evidence="1">
    <location>
        <begin position="720"/>
        <end position="825"/>
    </location>
</feature>
<feature type="compositionally biased region" description="Basic and acidic residues" evidence="1">
    <location>
        <begin position="1077"/>
        <end position="1090"/>
    </location>
</feature>
<feature type="compositionally biased region" description="Polar residues" evidence="1">
    <location>
        <begin position="1109"/>
        <end position="1122"/>
    </location>
</feature>
<name>A0AA48L3Y9_9TREE</name>
<feature type="region of interest" description="Disordered" evidence="1">
    <location>
        <begin position="559"/>
        <end position="644"/>
    </location>
</feature>
<feature type="compositionally biased region" description="Polar residues" evidence="1">
    <location>
        <begin position="342"/>
        <end position="359"/>
    </location>
</feature>
<feature type="compositionally biased region" description="Low complexity" evidence="1">
    <location>
        <begin position="1061"/>
        <end position="1073"/>
    </location>
</feature>
<protein>
    <submittedName>
        <fullName evidence="2">Uncharacterized protein</fullName>
    </submittedName>
</protein>
<feature type="compositionally biased region" description="Polar residues" evidence="1">
    <location>
        <begin position="622"/>
        <end position="644"/>
    </location>
</feature>
<feature type="region of interest" description="Disordered" evidence="1">
    <location>
        <begin position="841"/>
        <end position="861"/>
    </location>
</feature>
<dbReference type="Proteomes" id="UP001233271">
    <property type="component" value="Chromosome 4"/>
</dbReference>
<dbReference type="AlphaFoldDB" id="A0AA48L3Y9"/>
<feature type="region of interest" description="Disordered" evidence="1">
    <location>
        <begin position="317"/>
        <end position="336"/>
    </location>
</feature>
<feature type="compositionally biased region" description="Polar residues" evidence="1">
    <location>
        <begin position="1018"/>
        <end position="1027"/>
    </location>
</feature>
<sequence>MAPALSRELIAVLTSPQTTLNQAADAIEEHIMYRRAKGDTLLGVASSLHSMESRSARLAPAIRQAQYATNVPPSADLNAPVGSGSLASASTTPQAVLNYLLSSPAPSLLTARKVILEYVLNREARLREKKHGIGGKGTLGRDGFEEIGARLGEIEDGLRGTGVLVGAHAAAVPAVPDEELDDPRKMGLALILSLRMLLSYFTLPDLARQLLLQHPTDAERTLVQHIRRRLPGEGRYNVGRELEFVESLTLNRRPALRPAFRSARARTYLADRALYPISLPAPSKSACIKLLAAFIRDVDEAGPNAAQSYMQAPPLSHTFSVTGGSPRETSSSAGYRMRKATTGSPISTHTLSPGSPSRTSHLPLPHDPSPLESYALELISEFVTREKRDYMLKNKWVKTGREHLGKDIADMESILCVVGKSYPGPHAPSLMPIFLQVRRTFALPPTSLAQKIVEPFYDMLQSPPDPDSVPLREPSVSSTTASLYVNPRLPDADALDLIEELLENEREKGINADVTHEKTIAWLEGLIGQMVKRFPDGSYETVFDQARYLAAHPRVWPDAANSSANPEHPLMAGSSGGEFNHRRSKSSALPSPDTPNMPRFSQETMSSVGGHKRSASMPMGSGSVTDEGSRQSARLSSVGSETSYNHWAPIEAQRAVASPPMSPSQDVTEESLHKGAHEGVTNGIDMEGLGLLGFAASSSVTRANAPPMLNLYVPGPELDIGSSLDTPSPRQPMSGGGMSNKSGSSGNGGWWDVISPTSGSPGAPKVWEQPKSPSGRSSLSPTGLRHDLSASTASSLAPPPQAIAEEVTSTSTPPKAPLPGDSPMTPQMEARIAMLMNPEVDVDATPKAPAEMPRMQRPEMSTAAMEALAKLEGVQLHDESLAKLEGAHKTKPSAGSIAIPESKVGGQSAERAEPKANPSSSSKSFKESPPPVPKPRPPTPEDDLYARLDFVPMDYNPMHSKPVSRQAGPVWPNKMSEADRLARSNTKRSPASAKPNGGSPVWPRRKPSDAHALALQTVGESGDSSGPASAPIRSSDAPWHSEEHGSLAQSATQGKRPSPSPGSSRAALPSASGTTRRSQEAQRDSADGAKSKFGAFLNRSMTRREKENTVNSSTLLHQQSRRGTPPVANKPGQWNRDMVAGIMGPPAERRQV</sequence>
<keyword evidence="3" id="KW-1185">Reference proteome</keyword>
<feature type="compositionally biased region" description="Polar residues" evidence="1">
    <location>
        <begin position="771"/>
        <end position="781"/>
    </location>
</feature>
<dbReference type="GeneID" id="85495377"/>
<evidence type="ECO:0000313" key="2">
    <source>
        <dbReference type="EMBL" id="BEI91507.1"/>
    </source>
</evidence>
<reference evidence="2" key="1">
    <citation type="journal article" date="2023" name="BMC Genomics">
        <title>Chromosome-level genome assemblies of Cutaneotrichosporon spp. (Trichosporonales, Basidiomycota) reveal imbalanced evolution between nucleotide sequences and chromosome synteny.</title>
        <authorList>
            <person name="Kobayashi Y."/>
            <person name="Kayamori A."/>
            <person name="Aoki K."/>
            <person name="Shiwa Y."/>
            <person name="Matsutani M."/>
            <person name="Fujita N."/>
            <person name="Sugita T."/>
            <person name="Iwasaki W."/>
            <person name="Tanaka N."/>
            <person name="Takashima M."/>
        </authorList>
    </citation>
    <scope>NUCLEOTIDE SEQUENCE</scope>
    <source>
        <strain evidence="2">HIS019</strain>
    </source>
</reference>
<accession>A0AA48L3Y9</accession>